<feature type="transmembrane region" description="Helical" evidence="1">
    <location>
        <begin position="20"/>
        <end position="38"/>
    </location>
</feature>
<dbReference type="VEuPathDB" id="AmoebaDB:DDB_G0270804"/>
<dbReference type="KEGG" id="ddi:DDB_G0270804"/>
<dbReference type="RefSeq" id="XP_646770.1">
    <property type="nucleotide sequence ID" value="XM_641678.1"/>
</dbReference>
<reference evidence="2 3" key="1">
    <citation type="journal article" date="2005" name="Nature">
        <title>The genome of the social amoeba Dictyostelium discoideum.</title>
        <authorList>
            <consortium name="The Dictyostelium discoideum Sequencing Consortium"/>
            <person name="Eichinger L."/>
            <person name="Pachebat J.A."/>
            <person name="Glockner G."/>
            <person name="Rajandream M.A."/>
            <person name="Sucgang R."/>
            <person name="Berriman M."/>
            <person name="Song J."/>
            <person name="Olsen R."/>
            <person name="Szafranski K."/>
            <person name="Xu Q."/>
            <person name="Tunggal B."/>
            <person name="Kummerfeld S."/>
            <person name="Madera M."/>
            <person name="Konfortov B.A."/>
            <person name="Rivero F."/>
            <person name="Bankier A.T."/>
            <person name="Lehmann R."/>
            <person name="Hamlin N."/>
            <person name="Davies R."/>
            <person name="Gaudet P."/>
            <person name="Fey P."/>
            <person name="Pilcher K."/>
            <person name="Chen G."/>
            <person name="Saunders D."/>
            <person name="Sodergren E."/>
            <person name="Davis P."/>
            <person name="Kerhornou A."/>
            <person name="Nie X."/>
            <person name="Hall N."/>
            <person name="Anjard C."/>
            <person name="Hemphill L."/>
            <person name="Bason N."/>
            <person name="Farbrother P."/>
            <person name="Desany B."/>
            <person name="Just E."/>
            <person name="Morio T."/>
            <person name="Rost R."/>
            <person name="Churcher C."/>
            <person name="Cooper J."/>
            <person name="Haydock S."/>
            <person name="van Driessche N."/>
            <person name="Cronin A."/>
            <person name="Goodhead I."/>
            <person name="Muzny D."/>
            <person name="Mourier T."/>
            <person name="Pain A."/>
            <person name="Lu M."/>
            <person name="Harper D."/>
            <person name="Lindsay R."/>
            <person name="Hauser H."/>
            <person name="James K."/>
            <person name="Quiles M."/>
            <person name="Madan Babu M."/>
            <person name="Saito T."/>
            <person name="Buchrieser C."/>
            <person name="Wardroper A."/>
            <person name="Felder M."/>
            <person name="Thangavelu M."/>
            <person name="Johnson D."/>
            <person name="Knights A."/>
            <person name="Loulseged H."/>
            <person name="Mungall K."/>
            <person name="Oliver K."/>
            <person name="Price C."/>
            <person name="Quail M.A."/>
            <person name="Urushihara H."/>
            <person name="Hernandez J."/>
            <person name="Rabbinowitsch E."/>
            <person name="Steffen D."/>
            <person name="Sanders M."/>
            <person name="Ma J."/>
            <person name="Kohara Y."/>
            <person name="Sharp S."/>
            <person name="Simmonds M."/>
            <person name="Spiegler S."/>
            <person name="Tivey A."/>
            <person name="Sugano S."/>
            <person name="White B."/>
            <person name="Walker D."/>
            <person name="Woodward J."/>
            <person name="Winckler T."/>
            <person name="Tanaka Y."/>
            <person name="Shaulsky G."/>
            <person name="Schleicher M."/>
            <person name="Weinstock G."/>
            <person name="Rosenthal A."/>
            <person name="Cox E.C."/>
            <person name="Chisholm R.L."/>
            <person name="Gibbs R."/>
            <person name="Loomis W.F."/>
            <person name="Platzer M."/>
            <person name="Kay R.R."/>
            <person name="Williams J."/>
            <person name="Dear P.H."/>
            <person name="Noegel A.A."/>
            <person name="Barrell B."/>
            <person name="Kuspa A."/>
        </authorList>
    </citation>
    <scope>NUCLEOTIDE SEQUENCE [LARGE SCALE GENOMIC DNA]</scope>
    <source>
        <strain evidence="2 3">AX4</strain>
    </source>
</reference>
<accession>Q55BR1</accession>
<dbReference type="InParanoid" id="Q55BR1"/>
<keyword evidence="3" id="KW-1185">Reference proteome</keyword>
<evidence type="ECO:0000313" key="2">
    <source>
        <dbReference type="EMBL" id="EAL72752.1"/>
    </source>
</evidence>
<protein>
    <submittedName>
        <fullName evidence="2">Uncharacterized protein</fullName>
    </submittedName>
</protein>
<keyword evidence="1" id="KW-0812">Transmembrane</keyword>
<dbReference type="GeneID" id="8617743"/>
<proteinExistence type="predicted"/>
<gene>
    <name evidence="2" type="ORF">DDB_G0270804</name>
</gene>
<name>Q55BR1_DICDI</name>
<dbReference type="Proteomes" id="UP000002195">
    <property type="component" value="Unassembled WGS sequence"/>
</dbReference>
<dbReference type="EMBL" id="AAFI02000005">
    <property type="protein sequence ID" value="EAL72752.1"/>
    <property type="molecule type" value="Genomic_DNA"/>
</dbReference>
<dbReference type="HOGENOM" id="CLU_2594803_0_0_1"/>
<keyword evidence="1" id="KW-0472">Membrane</keyword>
<organism evidence="2 3">
    <name type="scientific">Dictyostelium discoideum</name>
    <name type="common">Social amoeba</name>
    <dbReference type="NCBI Taxonomy" id="44689"/>
    <lineage>
        <taxon>Eukaryota</taxon>
        <taxon>Amoebozoa</taxon>
        <taxon>Evosea</taxon>
        <taxon>Eumycetozoa</taxon>
        <taxon>Dictyostelia</taxon>
        <taxon>Dictyosteliales</taxon>
        <taxon>Dictyosteliaceae</taxon>
        <taxon>Dictyostelium</taxon>
    </lineage>
</organism>
<evidence type="ECO:0000256" key="1">
    <source>
        <dbReference type="SAM" id="Phobius"/>
    </source>
</evidence>
<dbReference type="PaxDb" id="44689-DDB0202035"/>
<dbReference type="AlphaFoldDB" id="Q55BR1"/>
<sequence>MGDKPTLKTPPCELKKKNKILGKNRIIINILNLVFLGIKHMDWMGGQIFYLKTPLLYSLLNSPKNKKKKKFSMVVNKFSF</sequence>
<comment type="caution">
    <text evidence="2">The sequence shown here is derived from an EMBL/GenBank/DDBJ whole genome shotgun (WGS) entry which is preliminary data.</text>
</comment>
<keyword evidence="1" id="KW-1133">Transmembrane helix</keyword>
<evidence type="ECO:0000313" key="3">
    <source>
        <dbReference type="Proteomes" id="UP000002195"/>
    </source>
</evidence>
<feature type="transmembrane region" description="Helical" evidence="1">
    <location>
        <begin position="44"/>
        <end position="60"/>
    </location>
</feature>